<dbReference type="GO" id="GO:0005737">
    <property type="term" value="C:cytoplasm"/>
    <property type="evidence" value="ECO:0007669"/>
    <property type="project" value="TreeGrafter"/>
</dbReference>
<accession>A0A6I2UY06</accession>
<evidence type="ECO:0000313" key="4">
    <source>
        <dbReference type="EMBL" id="MSV25245.1"/>
    </source>
</evidence>
<organism evidence="4 5">
    <name type="scientific">Selenomonas montiformis</name>
    <dbReference type="NCBI Taxonomy" id="2652285"/>
    <lineage>
        <taxon>Bacteria</taxon>
        <taxon>Bacillati</taxon>
        <taxon>Bacillota</taxon>
        <taxon>Negativicutes</taxon>
        <taxon>Selenomonadales</taxon>
        <taxon>Selenomonadaceae</taxon>
        <taxon>Selenomonas</taxon>
    </lineage>
</organism>
<dbReference type="InterPro" id="IPR020568">
    <property type="entry name" value="Ribosomal_Su5_D2-typ_SF"/>
</dbReference>
<evidence type="ECO:0000256" key="1">
    <source>
        <dbReference type="ARBA" id="ARBA00007665"/>
    </source>
</evidence>
<dbReference type="InterPro" id="IPR015269">
    <property type="entry name" value="UPF0029_Impact_C"/>
</dbReference>
<protein>
    <submittedName>
        <fullName evidence="4">YigZ family protein</fullName>
    </submittedName>
</protein>
<dbReference type="Gene3D" id="3.30.70.240">
    <property type="match status" value="1"/>
</dbReference>
<evidence type="ECO:0000313" key="5">
    <source>
        <dbReference type="Proteomes" id="UP000430222"/>
    </source>
</evidence>
<dbReference type="AlphaFoldDB" id="A0A6I2UY06"/>
<dbReference type="GO" id="GO:0006446">
    <property type="term" value="P:regulation of translational initiation"/>
    <property type="evidence" value="ECO:0007669"/>
    <property type="project" value="TreeGrafter"/>
</dbReference>
<dbReference type="SUPFAM" id="SSF54211">
    <property type="entry name" value="Ribosomal protein S5 domain 2-like"/>
    <property type="match status" value="1"/>
</dbReference>
<sequence>MKAFRTIAEQDDTIETLYEIQRSRFITHICHAKTEEEARAFVLSIKKRYFDARHNCSAWVLGESAEKQKSNDDGEPGGTAGNPMLDALKKAGLTDTVIVVTRYFGGIKLGAGGLIRAYSHAAALGIEAATVVEMTPYQELSVTLDYDLLASVEHWMRQTGIRSEAPEYAEKVTLHLLILPADMEKILAELTDKTSARFTFQKGSQRLLALPVQS</sequence>
<dbReference type="Pfam" id="PF09186">
    <property type="entry name" value="DUF1949"/>
    <property type="match status" value="1"/>
</dbReference>
<dbReference type="RefSeq" id="WP_154621026.1">
    <property type="nucleotide sequence ID" value="NZ_VUNL01000009.1"/>
</dbReference>
<feature type="domain" description="Impact N-terminal" evidence="2">
    <location>
        <begin position="22"/>
        <end position="123"/>
    </location>
</feature>
<dbReference type="PANTHER" id="PTHR16301">
    <property type="entry name" value="IMPACT-RELATED"/>
    <property type="match status" value="1"/>
</dbReference>
<gene>
    <name evidence="4" type="ORF">FYJ78_08655</name>
</gene>
<dbReference type="InterPro" id="IPR035647">
    <property type="entry name" value="EFG_III/V"/>
</dbReference>
<name>A0A6I2UY06_9FIRM</name>
<dbReference type="PANTHER" id="PTHR16301:SF20">
    <property type="entry name" value="IMPACT FAMILY MEMBER YIGZ"/>
    <property type="match status" value="1"/>
</dbReference>
<dbReference type="InterPro" id="IPR023582">
    <property type="entry name" value="Impact"/>
</dbReference>
<dbReference type="Pfam" id="PF01205">
    <property type="entry name" value="Impact_N"/>
    <property type="match status" value="1"/>
</dbReference>
<dbReference type="EMBL" id="VUNL01000009">
    <property type="protein sequence ID" value="MSV25245.1"/>
    <property type="molecule type" value="Genomic_DNA"/>
</dbReference>
<dbReference type="InterPro" id="IPR036956">
    <property type="entry name" value="Impact_N_sf"/>
</dbReference>
<comment type="similarity">
    <text evidence="1">Belongs to the IMPACT family.</text>
</comment>
<dbReference type="InterPro" id="IPR001498">
    <property type="entry name" value="Impact_N"/>
</dbReference>
<proteinExistence type="inferred from homology"/>
<dbReference type="Proteomes" id="UP000430222">
    <property type="component" value="Unassembled WGS sequence"/>
</dbReference>
<dbReference type="Gene3D" id="3.30.230.30">
    <property type="entry name" value="Impact, N-terminal domain"/>
    <property type="match status" value="1"/>
</dbReference>
<dbReference type="PROSITE" id="PS00910">
    <property type="entry name" value="UPF0029"/>
    <property type="match status" value="1"/>
</dbReference>
<feature type="domain" description="UPF0029" evidence="3">
    <location>
        <begin position="142"/>
        <end position="197"/>
    </location>
</feature>
<evidence type="ECO:0000259" key="2">
    <source>
        <dbReference type="Pfam" id="PF01205"/>
    </source>
</evidence>
<dbReference type="InterPro" id="IPR020569">
    <property type="entry name" value="UPF0029_Impact_CS"/>
</dbReference>
<dbReference type="NCBIfam" id="TIGR00257">
    <property type="entry name" value="IMPACT_YIGZ"/>
    <property type="match status" value="1"/>
</dbReference>
<dbReference type="InterPro" id="IPR015796">
    <property type="entry name" value="Impact_YigZ-like"/>
</dbReference>
<comment type="caution">
    <text evidence="4">The sequence shown here is derived from an EMBL/GenBank/DDBJ whole genome shotgun (WGS) entry which is preliminary data.</text>
</comment>
<dbReference type="SUPFAM" id="SSF54980">
    <property type="entry name" value="EF-G C-terminal domain-like"/>
    <property type="match status" value="1"/>
</dbReference>
<keyword evidence="5" id="KW-1185">Reference proteome</keyword>
<evidence type="ECO:0000259" key="3">
    <source>
        <dbReference type="Pfam" id="PF09186"/>
    </source>
</evidence>
<reference evidence="4 5" key="1">
    <citation type="submission" date="2019-08" db="EMBL/GenBank/DDBJ databases">
        <title>In-depth cultivation of the pig gut microbiome towards novel bacterial diversity and tailored functional studies.</title>
        <authorList>
            <person name="Wylensek D."/>
            <person name="Hitch T.C.A."/>
            <person name="Clavel T."/>
        </authorList>
    </citation>
    <scope>NUCLEOTIDE SEQUENCE [LARGE SCALE GENOMIC DNA]</scope>
    <source>
        <strain evidence="5">WCA-380-WT-3B3</strain>
    </source>
</reference>